<feature type="transmembrane region" description="Helical" evidence="6">
    <location>
        <begin position="355"/>
        <end position="376"/>
    </location>
</feature>
<dbReference type="FunFam" id="1.20.1740.10:FF:000039">
    <property type="entry name" value="Neutral amino acid transporter (Eurofung)"/>
    <property type="match status" value="1"/>
</dbReference>
<dbReference type="GO" id="GO:0016020">
    <property type="term" value="C:membrane"/>
    <property type="evidence" value="ECO:0007669"/>
    <property type="project" value="UniProtKB-SubCell"/>
</dbReference>
<dbReference type="Gene3D" id="1.20.1740.10">
    <property type="entry name" value="Amino acid/polyamine transporter I"/>
    <property type="match status" value="1"/>
</dbReference>
<feature type="transmembrane region" description="Helical" evidence="6">
    <location>
        <begin position="55"/>
        <end position="78"/>
    </location>
</feature>
<name>A0A7R7VY42_ASPCH</name>
<evidence type="ECO:0000256" key="5">
    <source>
        <dbReference type="ARBA" id="ARBA00023136"/>
    </source>
</evidence>
<evidence type="ECO:0000313" key="9">
    <source>
        <dbReference type="Proteomes" id="UP000637239"/>
    </source>
</evidence>
<feature type="transmembrane region" description="Helical" evidence="6">
    <location>
        <begin position="172"/>
        <end position="192"/>
    </location>
</feature>
<dbReference type="PANTHER" id="PTHR22950">
    <property type="entry name" value="AMINO ACID TRANSPORTER"/>
    <property type="match status" value="1"/>
</dbReference>
<evidence type="ECO:0000256" key="6">
    <source>
        <dbReference type="SAM" id="Phobius"/>
    </source>
</evidence>
<dbReference type="Proteomes" id="UP000637239">
    <property type="component" value="Chromosome 8"/>
</dbReference>
<feature type="transmembrane region" description="Helical" evidence="6">
    <location>
        <begin position="278"/>
        <end position="302"/>
    </location>
</feature>
<dbReference type="InterPro" id="IPR013057">
    <property type="entry name" value="AA_transpt_TM"/>
</dbReference>
<feature type="domain" description="Amino acid transporter transmembrane" evidence="7">
    <location>
        <begin position="142"/>
        <end position="524"/>
    </location>
</feature>
<dbReference type="GO" id="GO:0015179">
    <property type="term" value="F:L-amino acid transmembrane transporter activity"/>
    <property type="evidence" value="ECO:0007669"/>
    <property type="project" value="TreeGrafter"/>
</dbReference>
<evidence type="ECO:0000256" key="2">
    <source>
        <dbReference type="ARBA" id="ARBA00008066"/>
    </source>
</evidence>
<dbReference type="AlphaFoldDB" id="A0A7R7VY42"/>
<accession>A0A7R7VY42</accession>
<feature type="transmembrane region" description="Helical" evidence="6">
    <location>
        <begin position="502"/>
        <end position="524"/>
    </location>
</feature>
<feature type="transmembrane region" description="Helical" evidence="6">
    <location>
        <begin position="469"/>
        <end position="490"/>
    </location>
</feature>
<reference evidence="8" key="1">
    <citation type="submission" date="2021-01" db="EMBL/GenBank/DDBJ databases">
        <authorList>
            <consortium name="Aspergillus chevalieri M1 genome sequencing consortium"/>
            <person name="Kazuki M."/>
            <person name="Futagami T."/>
        </authorList>
    </citation>
    <scope>NUCLEOTIDE SEQUENCE</scope>
    <source>
        <strain evidence="8">M1</strain>
    </source>
</reference>
<keyword evidence="4 6" id="KW-1133">Transmembrane helix</keyword>
<dbReference type="EMBL" id="AP024423">
    <property type="protein sequence ID" value="BCR92902.1"/>
    <property type="molecule type" value="Genomic_DNA"/>
</dbReference>
<dbReference type="Pfam" id="PF01490">
    <property type="entry name" value="Aa_trans"/>
    <property type="match status" value="1"/>
</dbReference>
<comment type="similarity">
    <text evidence="2">Belongs to the amino acid/polyamine transporter 2 family.</text>
</comment>
<organism evidence="8 9">
    <name type="scientific">Aspergillus chevalieri</name>
    <name type="common">Eurotium chevalieri</name>
    <dbReference type="NCBI Taxonomy" id="182096"/>
    <lineage>
        <taxon>Eukaryota</taxon>
        <taxon>Fungi</taxon>
        <taxon>Dikarya</taxon>
        <taxon>Ascomycota</taxon>
        <taxon>Pezizomycotina</taxon>
        <taxon>Eurotiomycetes</taxon>
        <taxon>Eurotiomycetidae</taxon>
        <taxon>Eurotiales</taxon>
        <taxon>Aspergillaceae</taxon>
        <taxon>Aspergillus</taxon>
        <taxon>Aspergillus subgen. Aspergillus</taxon>
    </lineage>
</organism>
<evidence type="ECO:0000313" key="8">
    <source>
        <dbReference type="EMBL" id="BCR92902.1"/>
    </source>
</evidence>
<dbReference type="PANTHER" id="PTHR22950:SF479">
    <property type="entry name" value="AMINO ACID TRANSPORTER (EUROFUNG)-RELATED"/>
    <property type="match status" value="1"/>
</dbReference>
<dbReference type="GeneID" id="66987250"/>
<evidence type="ECO:0000259" key="7">
    <source>
        <dbReference type="Pfam" id="PF01490"/>
    </source>
</evidence>
<evidence type="ECO:0000256" key="1">
    <source>
        <dbReference type="ARBA" id="ARBA00004141"/>
    </source>
</evidence>
<comment type="subcellular location">
    <subcellularLocation>
        <location evidence="1">Membrane</location>
        <topology evidence="1">Multi-pass membrane protein</topology>
    </subcellularLocation>
</comment>
<dbReference type="RefSeq" id="XP_043141415.1">
    <property type="nucleotide sequence ID" value="XM_043284213.1"/>
</dbReference>
<evidence type="ECO:0000256" key="4">
    <source>
        <dbReference type="ARBA" id="ARBA00022989"/>
    </source>
</evidence>
<dbReference type="KEGG" id="ache:ACHE_80801S"/>
<feature type="transmembrane region" description="Helical" evidence="6">
    <location>
        <begin position="251"/>
        <end position="271"/>
    </location>
</feature>
<protein>
    <recommendedName>
        <fullName evidence="7">Amino acid transporter transmembrane domain-containing protein</fullName>
    </recommendedName>
</protein>
<keyword evidence="9" id="KW-1185">Reference proteome</keyword>
<evidence type="ECO:0000256" key="3">
    <source>
        <dbReference type="ARBA" id="ARBA00022692"/>
    </source>
</evidence>
<sequence length="545" mass="60031">MENAVSSILRAYQRQTREYYWNNVAFILTLSASPARSHCKEPYRDRRQPLVKHGVFFLSPSFLCSFLLLCRFLLLLFISCFSPWRGNPIFNCTIMSVDPVTPAEYPPWHDQDEEKDLKEHFDPTAQDAFGNEEEAEVKYKVLSWWQCGLLMVAETISLGVLSLPAAVATLGLVPALIILVGIGVIATYTGYLMGQFKLRYPFVTSMADAGEVLMGRFGREFLGIAQLLFIIFFMASHLVTFSVAFNVLTDHGTCTIVFGVVGLIISLICSLPRTLNNVSWLSMASFTSITAAVIICMVSLGVQHPGGMPIKAVVQSDLVTAFSAVTNIIFAYIGHVAYFGIMAELKDPRDFTKALSLLQVLDIIIYIIVAAVTYNYAGDGVSSPALGSTSPIMQKVAYGIALPTIIIAGVVFCHVGCKYIYLRIFAGSDRMHKRDFVATGSWVAINLIMWVIAWIIAEAVPVFDSLLSLISSIFGSWFSFGLPAFFWLYMNRGEYTASWKKMILTVLNLGCVGIAGLICGLGLYTSGKSIHDNPSSDSFSCKNNS</sequence>
<feature type="transmembrane region" description="Helical" evidence="6">
    <location>
        <begin position="396"/>
        <end position="415"/>
    </location>
</feature>
<feature type="transmembrane region" description="Helical" evidence="6">
    <location>
        <begin position="436"/>
        <end position="457"/>
    </location>
</feature>
<feature type="transmembrane region" description="Helical" evidence="6">
    <location>
        <begin position="221"/>
        <end position="245"/>
    </location>
</feature>
<keyword evidence="3 6" id="KW-0812">Transmembrane</keyword>
<keyword evidence="5 6" id="KW-0472">Membrane</keyword>
<reference evidence="8" key="2">
    <citation type="submission" date="2021-02" db="EMBL/GenBank/DDBJ databases">
        <title>Aspergillus chevalieri M1 genome sequence.</title>
        <authorList>
            <person name="Kadooka C."/>
            <person name="Mori K."/>
            <person name="Futagami T."/>
        </authorList>
    </citation>
    <scope>NUCLEOTIDE SEQUENCE</scope>
    <source>
        <strain evidence="8">M1</strain>
    </source>
</reference>
<proteinExistence type="inferred from homology"/>
<feature type="transmembrane region" description="Helical" evidence="6">
    <location>
        <begin position="322"/>
        <end position="343"/>
    </location>
</feature>
<gene>
    <name evidence="8" type="ORF">ACHE_80801S</name>
</gene>